<dbReference type="Proteomes" id="UP000033187">
    <property type="component" value="Chromosome 1"/>
</dbReference>
<feature type="transmembrane region" description="Helical" evidence="2">
    <location>
        <begin position="20"/>
        <end position="42"/>
    </location>
</feature>
<evidence type="ECO:0000256" key="1">
    <source>
        <dbReference type="SAM" id="MobiDB-lite"/>
    </source>
</evidence>
<evidence type="ECO:0000313" key="3">
    <source>
        <dbReference type="EMBL" id="CPR22154.1"/>
    </source>
</evidence>
<accession>A0A0D6JJJ5</accession>
<evidence type="ECO:0000313" key="4">
    <source>
        <dbReference type="Proteomes" id="UP000033187"/>
    </source>
</evidence>
<dbReference type="KEGG" id="fiy:BN1229_v1_3587"/>
<evidence type="ECO:0000256" key="2">
    <source>
        <dbReference type="SAM" id="Phobius"/>
    </source>
</evidence>
<proteinExistence type="predicted"/>
<dbReference type="AlphaFoldDB" id="A0A0D6JJJ5"/>
<feature type="compositionally biased region" description="Polar residues" evidence="1">
    <location>
        <begin position="594"/>
        <end position="609"/>
    </location>
</feature>
<dbReference type="RefSeq" id="WP_076605349.1">
    <property type="nucleotide sequence ID" value="NZ_LN829118.1"/>
</dbReference>
<feature type="transmembrane region" description="Helical" evidence="2">
    <location>
        <begin position="110"/>
        <end position="129"/>
    </location>
</feature>
<name>A0A0D6JJJ5_9HYPH</name>
<keyword evidence="2" id="KW-1133">Transmembrane helix</keyword>
<reference evidence="4" key="1">
    <citation type="submission" date="2015-02" db="EMBL/GenBank/DDBJ databases">
        <authorList>
            <person name="Chooi Y.-H."/>
        </authorList>
    </citation>
    <scope>NUCLEOTIDE SEQUENCE [LARGE SCALE GENOMIC DNA]</scope>
    <source>
        <strain evidence="4">strain Y</strain>
    </source>
</reference>
<organism evidence="3 4">
    <name type="scientific">Candidatus Filomicrobium marinum</name>
    <dbReference type="NCBI Taxonomy" id="1608628"/>
    <lineage>
        <taxon>Bacteria</taxon>
        <taxon>Pseudomonadati</taxon>
        <taxon>Pseudomonadota</taxon>
        <taxon>Alphaproteobacteria</taxon>
        <taxon>Hyphomicrobiales</taxon>
        <taxon>Hyphomicrobiaceae</taxon>
        <taxon>Filomicrobium</taxon>
    </lineage>
</organism>
<feature type="region of interest" description="Disordered" evidence="1">
    <location>
        <begin position="583"/>
        <end position="609"/>
    </location>
</feature>
<keyword evidence="2" id="KW-0812">Transmembrane</keyword>
<protein>
    <submittedName>
        <fullName evidence="3">Uncharacterized protein</fullName>
    </submittedName>
</protein>
<dbReference type="KEGG" id="fil:BN1229_v1_3595"/>
<gene>
    <name evidence="3" type="ORF">YBN1229_v1_3587</name>
</gene>
<keyword evidence="4" id="KW-1185">Reference proteome</keyword>
<sequence length="609" mass="66221">MTEPKSGTGSVKVRWLDYLFGRNTLIGIASLMLLAISGYATWSGMNDFIVGVSTSPASQGREIPGGLSVSNEFLVIAVVVALTFLMWLALRETFGAGRSLRDRLITFPLYLFLAVWSIGFGYGFWWSLIAGEEATRTSMSGLQEDARAASSVVAARLDAVRIQLDNVVTWSESQMAREETSGGSCGQPSGAGRGPLYNARLSVRDAVASLRESITTSWIAPVQTDIEELRKSAAGLEGITVEERQREFEAKARDIRTHARNIASRSNELGKSVATEMRALAEVVSIPPGKAGFSCYDPTLAQRLRQAADQADEPANLDLRVASFNEGPAGVANAIKNLWSNIGAYSSSLFNYVISGGEQAYSQTESGQPITGRDLIALLASIGIDLGLFVLMVLNPPSTPPSRPRTSSMVIAQIRSAMDMAIARAPGADIEWVRRHFIYHNHASYFVIPNLFSTDSDNQDESAKALAMNQLAGVLDDLDLVRWPTRAELKTLKNEETGSSDTDLTEIRKERLRELEQNKGIELDQAKAEQIRTAEPVRNHGLFSKAERVLTIAGWSEKARRDIEIFKLVDVEGLTPLLEVLNETPATKGAKPAESTTPKQIAPPTSASS</sequence>
<feature type="transmembrane region" description="Helical" evidence="2">
    <location>
        <begin position="73"/>
        <end position="90"/>
    </location>
</feature>
<dbReference type="EMBL" id="LN829119">
    <property type="protein sequence ID" value="CPR22154.1"/>
    <property type="molecule type" value="Genomic_DNA"/>
</dbReference>
<keyword evidence="2" id="KW-0472">Membrane</keyword>